<accession>A0A0F9PA20</accession>
<dbReference type="EMBL" id="LAZR01005702">
    <property type="protein sequence ID" value="KKM97835.1"/>
    <property type="molecule type" value="Genomic_DNA"/>
</dbReference>
<dbReference type="InterPro" id="IPR028081">
    <property type="entry name" value="Leu-bd"/>
</dbReference>
<gene>
    <name evidence="3" type="ORF">LCGC14_1164070</name>
</gene>
<organism evidence="3">
    <name type="scientific">marine sediment metagenome</name>
    <dbReference type="NCBI Taxonomy" id="412755"/>
    <lineage>
        <taxon>unclassified sequences</taxon>
        <taxon>metagenomes</taxon>
        <taxon>ecological metagenomes</taxon>
    </lineage>
</organism>
<comment type="caution">
    <text evidence="3">The sequence shown here is derived from an EMBL/GenBank/DDBJ whole genome shotgun (WGS) entry which is preliminary data.</text>
</comment>
<name>A0A0F9PA20_9ZZZZ</name>
<dbReference type="InterPro" id="IPR051010">
    <property type="entry name" value="BCAA_transport"/>
</dbReference>
<reference evidence="3" key="1">
    <citation type="journal article" date="2015" name="Nature">
        <title>Complex archaea that bridge the gap between prokaryotes and eukaryotes.</title>
        <authorList>
            <person name="Spang A."/>
            <person name="Saw J.H."/>
            <person name="Jorgensen S.L."/>
            <person name="Zaremba-Niedzwiedzka K."/>
            <person name="Martijn J."/>
            <person name="Lind A.E."/>
            <person name="van Eijk R."/>
            <person name="Schleper C."/>
            <person name="Guy L."/>
            <person name="Ettema T.J."/>
        </authorList>
    </citation>
    <scope>NUCLEOTIDE SEQUENCE</scope>
</reference>
<protein>
    <recommendedName>
        <fullName evidence="2">Leucine-binding protein domain-containing protein</fullName>
    </recommendedName>
</protein>
<evidence type="ECO:0000256" key="1">
    <source>
        <dbReference type="ARBA" id="ARBA00022729"/>
    </source>
</evidence>
<dbReference type="CDD" id="cd06330">
    <property type="entry name" value="PBP1_As_SBP-like"/>
    <property type="match status" value="1"/>
</dbReference>
<dbReference type="PANTHER" id="PTHR30483:SF37">
    <property type="entry name" value="ABC TRANSPORTER SUBSTRATE-BINDING PROTEIN"/>
    <property type="match status" value="1"/>
</dbReference>
<sequence>MKQKSSHAGIAAALMATTAAFALTGAAAAQETFKIGVVTFLSGQAAQSFGVPAWDGGKMLIEKLNAGEAPAPYDTKGFGGLTIEPVVIDEAGGATVQVQEYRNLVQRENVDVVVGYVGSGDCLAVAPVAEELKQFTILYDCGTPRVFEENDYEYVFRTAAHATQDNVGLARYLKALDIKVETFSGINQDYAWGQDSWGDFKAAMGQIYPDATVTAELFPAFGAGQYGTEISALLQGKADVVHSSLWGGDLQALILQSLPRGLFQRSQVAFSAGDHSLPPLGKNMPEGAIVGARGAYGFMAPESELNTWWKDNYESTYDVMPVQAPYRMAQAILGLKTAVEKAMAENGGKKPSSDELAAAMKGLSWESPGGLIEMVNGNGHQAIQPIGFGRSKKDENGEIILDDIIRFDARCVNPPADMKGLEWINAGFPGATCE</sequence>
<feature type="domain" description="Leucine-binding protein" evidence="2">
    <location>
        <begin position="33"/>
        <end position="394"/>
    </location>
</feature>
<evidence type="ECO:0000259" key="2">
    <source>
        <dbReference type="Pfam" id="PF13458"/>
    </source>
</evidence>
<keyword evidence="1" id="KW-0732">Signal</keyword>
<dbReference type="Pfam" id="PF13458">
    <property type="entry name" value="Peripla_BP_6"/>
    <property type="match status" value="1"/>
</dbReference>
<evidence type="ECO:0000313" key="3">
    <source>
        <dbReference type="EMBL" id="KKM97835.1"/>
    </source>
</evidence>
<proteinExistence type="predicted"/>
<dbReference type="AlphaFoldDB" id="A0A0F9PA20"/>
<dbReference type="PANTHER" id="PTHR30483">
    <property type="entry name" value="LEUCINE-SPECIFIC-BINDING PROTEIN"/>
    <property type="match status" value="1"/>
</dbReference>
<dbReference type="InterPro" id="IPR028082">
    <property type="entry name" value="Peripla_BP_I"/>
</dbReference>
<dbReference type="Gene3D" id="3.40.50.2300">
    <property type="match status" value="2"/>
</dbReference>
<dbReference type="SUPFAM" id="SSF53822">
    <property type="entry name" value="Periplasmic binding protein-like I"/>
    <property type="match status" value="1"/>
</dbReference>